<sequence>EINTTDKYSAIKVSFGQKFLCNLFIWNKEISNKNDYLDLYNITSTYNKGDGKWLIVGSSLIHDDGKDLWKQFQTQTGKNLRKDMPYSNEYEIIDILKKEYSCFYAKNINIEANQKDLFVHYFKSNMDGESFD</sequence>
<evidence type="ECO:0000313" key="1">
    <source>
        <dbReference type="EMBL" id="CAG8836275.1"/>
    </source>
</evidence>
<feature type="non-terminal residue" evidence="1">
    <location>
        <position position="132"/>
    </location>
</feature>
<protein>
    <submittedName>
        <fullName evidence="1">25504_t:CDS:1</fullName>
    </submittedName>
</protein>
<accession>A0ABN7WP35</accession>
<reference evidence="1 2" key="1">
    <citation type="submission" date="2021-06" db="EMBL/GenBank/DDBJ databases">
        <authorList>
            <person name="Kallberg Y."/>
            <person name="Tangrot J."/>
            <person name="Rosling A."/>
        </authorList>
    </citation>
    <scope>NUCLEOTIDE SEQUENCE [LARGE SCALE GENOMIC DNA]</scope>
    <source>
        <strain evidence="1 2">120-4 pot B 10/14</strain>
    </source>
</reference>
<gene>
    <name evidence="1" type="ORF">GMARGA_LOCUS32957</name>
</gene>
<dbReference type="Proteomes" id="UP000789901">
    <property type="component" value="Unassembled WGS sequence"/>
</dbReference>
<evidence type="ECO:0000313" key="2">
    <source>
        <dbReference type="Proteomes" id="UP000789901"/>
    </source>
</evidence>
<name>A0ABN7WP35_GIGMA</name>
<comment type="caution">
    <text evidence="1">The sequence shown here is derived from an EMBL/GenBank/DDBJ whole genome shotgun (WGS) entry which is preliminary data.</text>
</comment>
<proteinExistence type="predicted"/>
<feature type="non-terminal residue" evidence="1">
    <location>
        <position position="1"/>
    </location>
</feature>
<keyword evidence="2" id="KW-1185">Reference proteome</keyword>
<dbReference type="EMBL" id="CAJVQB010053215">
    <property type="protein sequence ID" value="CAG8836275.1"/>
    <property type="molecule type" value="Genomic_DNA"/>
</dbReference>
<organism evidence="1 2">
    <name type="scientific">Gigaspora margarita</name>
    <dbReference type="NCBI Taxonomy" id="4874"/>
    <lineage>
        <taxon>Eukaryota</taxon>
        <taxon>Fungi</taxon>
        <taxon>Fungi incertae sedis</taxon>
        <taxon>Mucoromycota</taxon>
        <taxon>Glomeromycotina</taxon>
        <taxon>Glomeromycetes</taxon>
        <taxon>Diversisporales</taxon>
        <taxon>Gigasporaceae</taxon>
        <taxon>Gigaspora</taxon>
    </lineage>
</organism>